<evidence type="ECO:0000256" key="2">
    <source>
        <dbReference type="ARBA" id="ARBA00022884"/>
    </source>
</evidence>
<evidence type="ECO:0008006" key="4">
    <source>
        <dbReference type="Google" id="ProtNLM"/>
    </source>
</evidence>
<dbReference type="GO" id="GO:0005829">
    <property type="term" value="C:cytosol"/>
    <property type="evidence" value="ECO:0007669"/>
    <property type="project" value="TreeGrafter"/>
</dbReference>
<dbReference type="HAMAP" id="MF_00023">
    <property type="entry name" value="SmpB"/>
    <property type="match status" value="1"/>
</dbReference>
<evidence type="ECO:0000313" key="3">
    <source>
        <dbReference type="EMBL" id="SUZ65586.1"/>
    </source>
</evidence>
<organism evidence="3">
    <name type="scientific">marine metagenome</name>
    <dbReference type="NCBI Taxonomy" id="408172"/>
    <lineage>
        <taxon>unclassified sequences</taxon>
        <taxon>metagenomes</taxon>
        <taxon>ecological metagenomes</taxon>
    </lineage>
</organism>
<keyword evidence="2" id="KW-0694">RNA-binding</keyword>
<sequence length="151" mass="17619">MDKNIEIISNNKKAFYRYTIIDRYEAGMVLLGSEVKSLREKKLNLRDSFIAIKDNKILLIGAHISHYSHTGFEGHHPTRNRELLLHKKELLRLRDIVAQKGLTIVPLKVYFKGSVAKVEFATAKGKKTYQKKEALKIKDLEREARREMRKK</sequence>
<dbReference type="SUPFAM" id="SSF74982">
    <property type="entry name" value="Small protein B (SmpB)"/>
    <property type="match status" value="1"/>
</dbReference>
<proteinExistence type="inferred from homology"/>
<dbReference type="PANTHER" id="PTHR30308:SF2">
    <property type="entry name" value="SSRA-BINDING PROTEIN"/>
    <property type="match status" value="1"/>
</dbReference>
<dbReference type="CDD" id="cd09294">
    <property type="entry name" value="SmpB"/>
    <property type="match status" value="1"/>
</dbReference>
<protein>
    <recommendedName>
        <fullName evidence="4">SsrA-binding protein</fullName>
    </recommendedName>
</protein>
<gene>
    <name evidence="3" type="ORF">METZ01_LOCUS18440</name>
</gene>
<accession>A0A381PEZ9</accession>
<dbReference type="NCBIfam" id="TIGR00086">
    <property type="entry name" value="smpB"/>
    <property type="match status" value="1"/>
</dbReference>
<name>A0A381PEZ9_9ZZZZ</name>
<dbReference type="NCBIfam" id="NF003843">
    <property type="entry name" value="PRK05422.1"/>
    <property type="match status" value="1"/>
</dbReference>
<dbReference type="InterPro" id="IPR000037">
    <property type="entry name" value="SsrA-bd_prot"/>
</dbReference>
<dbReference type="Pfam" id="PF01668">
    <property type="entry name" value="SmpB"/>
    <property type="match status" value="1"/>
</dbReference>
<dbReference type="GO" id="GO:0070930">
    <property type="term" value="P:trans-translation-dependent protein tagging"/>
    <property type="evidence" value="ECO:0007669"/>
    <property type="project" value="TreeGrafter"/>
</dbReference>
<dbReference type="PANTHER" id="PTHR30308">
    <property type="entry name" value="TMRNA-BINDING COMPONENT OF TRANS-TRANSLATION TAGGING COMPLEX"/>
    <property type="match status" value="1"/>
</dbReference>
<dbReference type="Gene3D" id="2.40.280.10">
    <property type="match status" value="1"/>
</dbReference>
<dbReference type="PROSITE" id="PS01317">
    <property type="entry name" value="SSRP"/>
    <property type="match status" value="1"/>
</dbReference>
<dbReference type="InterPro" id="IPR020081">
    <property type="entry name" value="SsrA-bd_prot_CS"/>
</dbReference>
<dbReference type="AlphaFoldDB" id="A0A381PEZ9"/>
<evidence type="ECO:0000256" key="1">
    <source>
        <dbReference type="ARBA" id="ARBA00022490"/>
    </source>
</evidence>
<keyword evidence="1" id="KW-0963">Cytoplasm</keyword>
<dbReference type="EMBL" id="UINC01000963">
    <property type="protein sequence ID" value="SUZ65586.1"/>
    <property type="molecule type" value="Genomic_DNA"/>
</dbReference>
<dbReference type="GO" id="GO:0003723">
    <property type="term" value="F:RNA binding"/>
    <property type="evidence" value="ECO:0007669"/>
    <property type="project" value="UniProtKB-KW"/>
</dbReference>
<dbReference type="InterPro" id="IPR023620">
    <property type="entry name" value="SmpB"/>
</dbReference>
<reference evidence="3" key="1">
    <citation type="submission" date="2018-05" db="EMBL/GenBank/DDBJ databases">
        <authorList>
            <person name="Lanie J.A."/>
            <person name="Ng W.-L."/>
            <person name="Kazmierczak K.M."/>
            <person name="Andrzejewski T.M."/>
            <person name="Davidsen T.M."/>
            <person name="Wayne K.J."/>
            <person name="Tettelin H."/>
            <person name="Glass J.I."/>
            <person name="Rusch D."/>
            <person name="Podicherti R."/>
            <person name="Tsui H.-C.T."/>
            <person name="Winkler M.E."/>
        </authorList>
    </citation>
    <scope>NUCLEOTIDE SEQUENCE</scope>
</reference>